<dbReference type="PANTHER" id="PTHR33204">
    <property type="entry name" value="TRANSCRIPTIONAL REGULATOR, MARR FAMILY"/>
    <property type="match status" value="1"/>
</dbReference>
<dbReference type="PROSITE" id="PS51118">
    <property type="entry name" value="HTH_HXLR"/>
    <property type="match status" value="1"/>
</dbReference>
<keyword evidence="3" id="KW-0804">Transcription</keyword>
<dbReference type="AlphaFoldDB" id="A0A385Z060"/>
<accession>A0A385Z060</accession>
<sequence length="128" mass="14242">MIDSQNPARSALTAADDGAIPVAAMVESIVGCKWSVRLLQLCAEGCQRPSAFLRACPGLSSKVMNERWQKMLRFGIVQRAVHGEKPPVEVEYRLTPFGQRFLGLLEEVRRLQEAVDLGELATRRPPPR</sequence>
<dbReference type="Gene3D" id="1.10.10.10">
    <property type="entry name" value="Winged helix-like DNA-binding domain superfamily/Winged helix DNA-binding domain"/>
    <property type="match status" value="1"/>
</dbReference>
<dbReference type="Pfam" id="PF01638">
    <property type="entry name" value="HxlR"/>
    <property type="match status" value="1"/>
</dbReference>
<evidence type="ECO:0000313" key="5">
    <source>
        <dbReference type="EMBL" id="AYC32124.1"/>
    </source>
</evidence>
<dbReference type="KEGG" id="pcav:D3880_06875"/>
<reference evidence="6" key="1">
    <citation type="submission" date="2018-09" db="EMBL/GenBank/DDBJ databases">
        <authorList>
            <person name="Zhu H."/>
        </authorList>
    </citation>
    <scope>NUCLEOTIDE SEQUENCE [LARGE SCALE GENOMIC DNA]</scope>
    <source>
        <strain evidence="6">K2W31S-8</strain>
    </source>
</reference>
<organism evidence="5 6">
    <name type="scientific">Pseudomonas cavernae</name>
    <dbReference type="NCBI Taxonomy" id="2320867"/>
    <lineage>
        <taxon>Bacteria</taxon>
        <taxon>Pseudomonadati</taxon>
        <taxon>Pseudomonadota</taxon>
        <taxon>Gammaproteobacteria</taxon>
        <taxon>Pseudomonadales</taxon>
        <taxon>Pseudomonadaceae</taxon>
        <taxon>Pseudomonas</taxon>
    </lineage>
</organism>
<proteinExistence type="predicted"/>
<keyword evidence="6" id="KW-1185">Reference proteome</keyword>
<dbReference type="InterPro" id="IPR036388">
    <property type="entry name" value="WH-like_DNA-bd_sf"/>
</dbReference>
<evidence type="ECO:0000256" key="1">
    <source>
        <dbReference type="ARBA" id="ARBA00023015"/>
    </source>
</evidence>
<dbReference type="InterPro" id="IPR036390">
    <property type="entry name" value="WH_DNA-bd_sf"/>
</dbReference>
<dbReference type="Proteomes" id="UP000265560">
    <property type="component" value="Chromosome"/>
</dbReference>
<evidence type="ECO:0000259" key="4">
    <source>
        <dbReference type="PROSITE" id="PS51118"/>
    </source>
</evidence>
<dbReference type="InterPro" id="IPR002577">
    <property type="entry name" value="HTH_HxlR"/>
</dbReference>
<keyword evidence="1" id="KW-0805">Transcription regulation</keyword>
<gene>
    <name evidence="5" type="ORF">D3880_06875</name>
</gene>
<keyword evidence="2" id="KW-0238">DNA-binding</keyword>
<dbReference type="GO" id="GO:0003677">
    <property type="term" value="F:DNA binding"/>
    <property type="evidence" value="ECO:0007669"/>
    <property type="project" value="UniProtKB-KW"/>
</dbReference>
<protein>
    <submittedName>
        <fullName evidence="5">Transcriptional regulator</fullName>
    </submittedName>
</protein>
<dbReference type="SUPFAM" id="SSF46785">
    <property type="entry name" value="Winged helix' DNA-binding domain"/>
    <property type="match status" value="1"/>
</dbReference>
<feature type="domain" description="HTH hxlR-type" evidence="4">
    <location>
        <begin position="20"/>
        <end position="120"/>
    </location>
</feature>
<name>A0A385Z060_9PSED</name>
<evidence type="ECO:0000256" key="2">
    <source>
        <dbReference type="ARBA" id="ARBA00023125"/>
    </source>
</evidence>
<dbReference type="RefSeq" id="WP_119892746.1">
    <property type="nucleotide sequence ID" value="NZ_CP032419.1"/>
</dbReference>
<evidence type="ECO:0000256" key="3">
    <source>
        <dbReference type="ARBA" id="ARBA00023163"/>
    </source>
</evidence>
<dbReference type="EMBL" id="CP032419">
    <property type="protein sequence ID" value="AYC32124.1"/>
    <property type="molecule type" value="Genomic_DNA"/>
</dbReference>
<dbReference type="PANTHER" id="PTHR33204:SF37">
    <property type="entry name" value="HTH-TYPE TRANSCRIPTIONAL REGULATOR YODB"/>
    <property type="match status" value="1"/>
</dbReference>
<dbReference type="OrthoDB" id="9807069at2"/>
<evidence type="ECO:0000313" key="6">
    <source>
        <dbReference type="Proteomes" id="UP000265560"/>
    </source>
</evidence>